<dbReference type="InterPro" id="IPR043502">
    <property type="entry name" value="DNA/RNA_pol_sf"/>
</dbReference>
<dbReference type="PANTHER" id="PTHR37984">
    <property type="entry name" value="PROTEIN CBG26694"/>
    <property type="match status" value="1"/>
</dbReference>
<dbReference type="InterPro" id="IPR043128">
    <property type="entry name" value="Rev_trsase/Diguanyl_cyclase"/>
</dbReference>
<evidence type="ECO:0000259" key="1">
    <source>
        <dbReference type="Pfam" id="PF00078"/>
    </source>
</evidence>
<sequence length="105" mass="12012">MTRWCCTYIVCRQLLNFAAKSAPGISQQIIDSMVVGLNGAAAYLDDIIVPGRTKEEHRQSLEFLLERNGTHGFRACNEKFNFMVTEIRYLGEIIDAARTQRRSER</sequence>
<dbReference type="EMBL" id="KN728225">
    <property type="protein sequence ID" value="KIH64137.1"/>
    <property type="molecule type" value="Genomic_DNA"/>
</dbReference>
<dbReference type="Proteomes" id="UP000054047">
    <property type="component" value="Unassembled WGS sequence"/>
</dbReference>
<accession>A0A0C2DN81</accession>
<dbReference type="Pfam" id="PF00078">
    <property type="entry name" value="RVT_1"/>
    <property type="match status" value="1"/>
</dbReference>
<dbReference type="AlphaFoldDB" id="A0A0C2DN81"/>
<dbReference type="InterPro" id="IPR050951">
    <property type="entry name" value="Retrovirus_Pol_polyprotein"/>
</dbReference>
<keyword evidence="3" id="KW-1185">Reference proteome</keyword>
<name>A0A0C2DN81_9BILA</name>
<protein>
    <recommendedName>
        <fullName evidence="1">Reverse transcriptase domain-containing protein</fullName>
    </recommendedName>
</protein>
<feature type="domain" description="Reverse transcriptase" evidence="1">
    <location>
        <begin position="19"/>
        <end position="92"/>
    </location>
</feature>
<evidence type="ECO:0000313" key="2">
    <source>
        <dbReference type="EMBL" id="KIH64137.1"/>
    </source>
</evidence>
<dbReference type="Gene3D" id="3.30.70.270">
    <property type="match status" value="1"/>
</dbReference>
<dbReference type="SUPFAM" id="SSF56672">
    <property type="entry name" value="DNA/RNA polymerases"/>
    <property type="match status" value="1"/>
</dbReference>
<gene>
    <name evidence="2" type="ORF">ANCDUO_05554</name>
</gene>
<evidence type="ECO:0000313" key="3">
    <source>
        <dbReference type="Proteomes" id="UP000054047"/>
    </source>
</evidence>
<proteinExistence type="predicted"/>
<reference evidence="2 3" key="1">
    <citation type="submission" date="2013-12" db="EMBL/GenBank/DDBJ databases">
        <title>Draft genome of the parsitic nematode Ancylostoma duodenale.</title>
        <authorList>
            <person name="Mitreva M."/>
        </authorList>
    </citation>
    <scope>NUCLEOTIDE SEQUENCE [LARGE SCALE GENOMIC DNA]</scope>
    <source>
        <strain evidence="2 3">Zhejiang</strain>
    </source>
</reference>
<dbReference type="OrthoDB" id="5919508at2759"/>
<dbReference type="InterPro" id="IPR000477">
    <property type="entry name" value="RT_dom"/>
</dbReference>
<dbReference type="PANTHER" id="PTHR37984:SF5">
    <property type="entry name" value="PROTEIN NYNRIN-LIKE"/>
    <property type="match status" value="1"/>
</dbReference>
<organism evidence="2 3">
    <name type="scientific">Ancylostoma duodenale</name>
    <dbReference type="NCBI Taxonomy" id="51022"/>
    <lineage>
        <taxon>Eukaryota</taxon>
        <taxon>Metazoa</taxon>
        <taxon>Ecdysozoa</taxon>
        <taxon>Nematoda</taxon>
        <taxon>Chromadorea</taxon>
        <taxon>Rhabditida</taxon>
        <taxon>Rhabditina</taxon>
        <taxon>Rhabditomorpha</taxon>
        <taxon>Strongyloidea</taxon>
        <taxon>Ancylostomatidae</taxon>
        <taxon>Ancylostomatinae</taxon>
        <taxon>Ancylostoma</taxon>
    </lineage>
</organism>